<accession>A0A1G4KG48</accession>
<protein>
    <submittedName>
        <fullName evidence="12">LAMI_0H08350g1_1</fullName>
    </submittedName>
</protein>
<dbReference type="Pfam" id="PF11781">
    <property type="entry name" value="Zn_ribbon_RRN7"/>
    <property type="match status" value="1"/>
</dbReference>
<evidence type="ECO:0000256" key="5">
    <source>
        <dbReference type="ARBA" id="ARBA00022833"/>
    </source>
</evidence>
<feature type="domain" description="Rrn7/TAF1B N-terminal cyclin" evidence="11">
    <location>
        <begin position="100"/>
        <end position="194"/>
    </location>
</feature>
<evidence type="ECO:0000256" key="2">
    <source>
        <dbReference type="ARBA" id="ARBA00006899"/>
    </source>
</evidence>
<keyword evidence="6" id="KW-0805">Transcription regulation</keyword>
<comment type="subcellular location">
    <subcellularLocation>
        <location evidence="1">Nucleus</location>
        <location evidence="1">Nucleolus</location>
    </subcellularLocation>
</comment>
<keyword evidence="7" id="KW-0238">DNA-binding</keyword>
<evidence type="ECO:0000256" key="8">
    <source>
        <dbReference type="ARBA" id="ARBA00023163"/>
    </source>
</evidence>
<evidence type="ECO:0000256" key="1">
    <source>
        <dbReference type="ARBA" id="ARBA00004604"/>
    </source>
</evidence>
<dbReference type="Pfam" id="PF20644">
    <property type="entry name" value="Rrn7_cyclin_N"/>
    <property type="match status" value="1"/>
</dbReference>
<proteinExistence type="inferred from homology"/>
<evidence type="ECO:0000256" key="9">
    <source>
        <dbReference type="ARBA" id="ARBA00023242"/>
    </source>
</evidence>
<name>A0A1G4KG48_9SACH</name>
<dbReference type="InterPro" id="IPR048540">
    <property type="entry name" value="Rrn7_cyclin_N"/>
</dbReference>
<sequence length="497" mass="54528">MSTFFRGPICGTDNCRSRLWRIIDGRRTCQYGHVMEGDVEFNDDEDVSNLGVVTRRLNLTTNVTGNFRSSLNTQSQLSQQERVSKKVYGRAAETLLVKSFQRVLEKQCGWLVGHGFPSVFEDTVKWLWMKWLRGLEEDGAERPGRRTLGLSLPLSIAVLYLATVHLRLPVYTCDYIRWICSMQLPYFKATRLLPASWCEKLPNYYLQLLEGGKPPSAEQLAHKIVATSTRLQFTATWAPDPFYLRMLLELRLPPEVFLYAGALSRGTNGHPHLFAVSGHVALFPEFRALGCLLLALRWCVDVPGDAPGDAARAPRPARWLRQWCAAGAAAGAADRVTRVSYGADLGVSYGADLGVSYGSDRGADRGADLAYLAWLESTFADVTAQSATHTFSIDQNIARRQLYSIFPSRGNSRGVRSQGSDSLGTAVGAGPSLLARARLAYAAAEAAPVPASHPDATSLRAEVQRAALQRLGALFALEPAALSGCIDAVERGYRRSG</sequence>
<evidence type="ECO:0000313" key="13">
    <source>
        <dbReference type="Proteomes" id="UP000191024"/>
    </source>
</evidence>
<evidence type="ECO:0000256" key="7">
    <source>
        <dbReference type="ARBA" id="ARBA00023125"/>
    </source>
</evidence>
<dbReference type="AlphaFoldDB" id="A0A1G4KG48"/>
<evidence type="ECO:0000313" key="12">
    <source>
        <dbReference type="EMBL" id="SCV03463.1"/>
    </source>
</evidence>
<keyword evidence="13" id="KW-1185">Reference proteome</keyword>
<dbReference type="EMBL" id="LT598468">
    <property type="protein sequence ID" value="SCV03463.1"/>
    <property type="molecule type" value="Genomic_DNA"/>
</dbReference>
<dbReference type="STRING" id="1230905.A0A1G4KG48"/>
<evidence type="ECO:0000256" key="3">
    <source>
        <dbReference type="ARBA" id="ARBA00022723"/>
    </source>
</evidence>
<dbReference type="GO" id="GO:0008270">
    <property type="term" value="F:zinc ion binding"/>
    <property type="evidence" value="ECO:0007669"/>
    <property type="project" value="UniProtKB-KW"/>
</dbReference>
<reference evidence="13" key="1">
    <citation type="submission" date="2016-03" db="EMBL/GenBank/DDBJ databases">
        <authorList>
            <person name="Devillers H."/>
        </authorList>
    </citation>
    <scope>NUCLEOTIDE SEQUENCE [LARGE SCALE GENOMIC DNA]</scope>
</reference>
<keyword evidence="3" id="KW-0479">Metal-binding</keyword>
<keyword evidence="5" id="KW-0862">Zinc</keyword>
<keyword evidence="9" id="KW-0539">Nucleus</keyword>
<dbReference type="PANTHER" id="PTHR31576:SF2">
    <property type="entry name" value="TATA BOX-BINDING PROTEIN-ASSOCIATED FACTOR RNA POLYMERASE I SUBUNIT B"/>
    <property type="match status" value="1"/>
</dbReference>
<evidence type="ECO:0000256" key="6">
    <source>
        <dbReference type="ARBA" id="ARBA00023015"/>
    </source>
</evidence>
<dbReference type="OrthoDB" id="428577at2759"/>
<dbReference type="InterPro" id="IPR033599">
    <property type="entry name" value="TAF1B/Rrn7"/>
</dbReference>
<dbReference type="PANTHER" id="PTHR31576">
    <property type="entry name" value="TATA BOX-BINDING PROTEIN-ASSOCIATED FACTOR RNA POLYMERASE I SUBUNIT B"/>
    <property type="match status" value="1"/>
</dbReference>
<organism evidence="12 13">
    <name type="scientific">Lachancea mirantina</name>
    <dbReference type="NCBI Taxonomy" id="1230905"/>
    <lineage>
        <taxon>Eukaryota</taxon>
        <taxon>Fungi</taxon>
        <taxon>Dikarya</taxon>
        <taxon>Ascomycota</taxon>
        <taxon>Saccharomycotina</taxon>
        <taxon>Saccharomycetes</taxon>
        <taxon>Saccharomycetales</taxon>
        <taxon>Saccharomycetaceae</taxon>
        <taxon>Lachancea</taxon>
    </lineage>
</organism>
<comment type="similarity">
    <text evidence="2">Belongs to the RRN7/TAF1B family.</text>
</comment>
<dbReference type="GO" id="GO:0042790">
    <property type="term" value="P:nucleolar large rRNA transcription by RNA polymerase I"/>
    <property type="evidence" value="ECO:0007669"/>
    <property type="project" value="TreeGrafter"/>
</dbReference>
<evidence type="ECO:0000256" key="4">
    <source>
        <dbReference type="ARBA" id="ARBA00022771"/>
    </source>
</evidence>
<dbReference type="GO" id="GO:0001164">
    <property type="term" value="F:RNA polymerase I core promoter sequence-specific DNA binding"/>
    <property type="evidence" value="ECO:0007669"/>
    <property type="project" value="InterPro"/>
</dbReference>
<evidence type="ECO:0000259" key="10">
    <source>
        <dbReference type="Pfam" id="PF11781"/>
    </source>
</evidence>
<keyword evidence="4" id="KW-0863">Zinc-finger</keyword>
<evidence type="ECO:0000259" key="11">
    <source>
        <dbReference type="Pfam" id="PF20644"/>
    </source>
</evidence>
<dbReference type="InterPro" id="IPR021752">
    <property type="entry name" value="TF_Rrn7_Zf"/>
</dbReference>
<dbReference type="GO" id="GO:0070860">
    <property type="term" value="C:RNA polymerase I core factor complex"/>
    <property type="evidence" value="ECO:0007669"/>
    <property type="project" value="InterPro"/>
</dbReference>
<feature type="domain" description="RRN7-type" evidence="10">
    <location>
        <begin position="5"/>
        <end position="37"/>
    </location>
</feature>
<keyword evidence="8" id="KW-0804">Transcription</keyword>
<dbReference type="Proteomes" id="UP000191024">
    <property type="component" value="Chromosome H"/>
</dbReference>
<gene>
    <name evidence="12" type="ORF">LAMI_0H08350G</name>
</gene>